<dbReference type="UniPathway" id="UPA00958"/>
<keyword evidence="9" id="KW-0472">Membrane</keyword>
<feature type="domain" description="3-deoxy-D-manno-octulosonic-acid transferase N-terminal" evidence="10">
    <location>
        <begin position="33"/>
        <end position="210"/>
    </location>
</feature>
<dbReference type="Pfam" id="PF04413">
    <property type="entry name" value="Glycos_transf_N"/>
    <property type="match status" value="1"/>
</dbReference>
<dbReference type="PANTHER" id="PTHR42755">
    <property type="entry name" value="3-DEOXY-MANNO-OCTULOSONATE CYTIDYLYLTRANSFERASE"/>
    <property type="match status" value="1"/>
</dbReference>
<dbReference type="GO" id="GO:0009245">
    <property type="term" value="P:lipid A biosynthetic process"/>
    <property type="evidence" value="ECO:0007669"/>
    <property type="project" value="TreeGrafter"/>
</dbReference>
<comment type="catalytic activity">
    <reaction evidence="6 9">
        <text>lipid IVA (E. coli) + CMP-3-deoxy-beta-D-manno-octulosonate = alpha-Kdo-(2-&gt;6)-lipid IVA (E. coli) + CMP + H(+)</text>
        <dbReference type="Rhea" id="RHEA:28066"/>
        <dbReference type="ChEBI" id="CHEBI:15378"/>
        <dbReference type="ChEBI" id="CHEBI:58603"/>
        <dbReference type="ChEBI" id="CHEBI:60364"/>
        <dbReference type="ChEBI" id="CHEBI:60377"/>
        <dbReference type="ChEBI" id="CHEBI:85987"/>
        <dbReference type="EC" id="2.4.99.12"/>
    </reaction>
</comment>
<gene>
    <name evidence="11" type="primary">waaA</name>
    <name evidence="11" type="ORF">V22_32340</name>
</gene>
<evidence type="ECO:0000256" key="3">
    <source>
        <dbReference type="ARBA" id="ARBA00019077"/>
    </source>
</evidence>
<keyword evidence="12" id="KW-1185">Reference proteome</keyword>
<dbReference type="InterPro" id="IPR039901">
    <property type="entry name" value="Kdotransferase"/>
</dbReference>
<evidence type="ECO:0000256" key="1">
    <source>
        <dbReference type="ARBA" id="ARBA00004713"/>
    </source>
</evidence>
<dbReference type="KEGG" id="chya:V22_32340"/>
<feature type="active site" description="Proton acceptor" evidence="7">
    <location>
        <position position="61"/>
    </location>
</feature>
<evidence type="ECO:0000313" key="12">
    <source>
        <dbReference type="Proteomes" id="UP000319976"/>
    </source>
</evidence>
<keyword evidence="9" id="KW-0812">Transmembrane</keyword>
<dbReference type="EC" id="2.4.99.12" evidence="2 9"/>
<keyword evidence="4 9" id="KW-0808">Transferase</keyword>
<dbReference type="AlphaFoldDB" id="A0A517TC87"/>
<dbReference type="InterPro" id="IPR038107">
    <property type="entry name" value="Glycos_transf_N_sf"/>
</dbReference>
<dbReference type="RefSeq" id="WP_145264686.1">
    <property type="nucleotide sequence ID" value="NZ_CP036316.1"/>
</dbReference>
<dbReference type="FunFam" id="3.40.50.11720:FF:000001">
    <property type="entry name" value="3-deoxy-D-manno-octulosonic acid transferase"/>
    <property type="match status" value="1"/>
</dbReference>
<evidence type="ECO:0000256" key="7">
    <source>
        <dbReference type="PIRSR" id="PIRSR639901-1"/>
    </source>
</evidence>
<comment type="subcellular location">
    <subcellularLocation>
        <location evidence="9">Cell membrane</location>
    </subcellularLocation>
</comment>
<dbReference type="GO" id="GO:0043842">
    <property type="term" value="F:Kdo transferase activity"/>
    <property type="evidence" value="ECO:0007669"/>
    <property type="project" value="UniProtKB-EC"/>
</dbReference>
<dbReference type="Gene3D" id="3.40.50.11720">
    <property type="entry name" value="3-Deoxy-D-manno-octulosonic-acid transferase, N-terminal domain"/>
    <property type="match status" value="1"/>
</dbReference>
<dbReference type="PANTHER" id="PTHR42755:SF1">
    <property type="entry name" value="3-DEOXY-D-MANNO-OCTULOSONIC ACID TRANSFERASE, MITOCHONDRIAL-RELATED"/>
    <property type="match status" value="1"/>
</dbReference>
<evidence type="ECO:0000259" key="10">
    <source>
        <dbReference type="Pfam" id="PF04413"/>
    </source>
</evidence>
<dbReference type="GO" id="GO:0005886">
    <property type="term" value="C:plasma membrane"/>
    <property type="evidence" value="ECO:0007669"/>
    <property type="project" value="UniProtKB-SubCell"/>
</dbReference>
<proteinExistence type="inferred from homology"/>
<evidence type="ECO:0000256" key="6">
    <source>
        <dbReference type="ARBA" id="ARBA00049183"/>
    </source>
</evidence>
<keyword evidence="9" id="KW-1133">Transmembrane helix</keyword>
<evidence type="ECO:0000313" key="11">
    <source>
        <dbReference type="EMBL" id="QDT65970.1"/>
    </source>
</evidence>
<dbReference type="Proteomes" id="UP000319976">
    <property type="component" value="Chromosome"/>
</dbReference>
<dbReference type="GO" id="GO:0009244">
    <property type="term" value="P:lipopolysaccharide core region biosynthetic process"/>
    <property type="evidence" value="ECO:0007669"/>
    <property type="project" value="UniProtKB-UniRule"/>
</dbReference>
<feature type="transmembrane region" description="Helical" evidence="9">
    <location>
        <begin position="6"/>
        <end position="25"/>
    </location>
</feature>
<comment type="similarity">
    <text evidence="9">Belongs to the glycosyltransferase group 1 family.</text>
</comment>
<keyword evidence="9" id="KW-0448">Lipopolysaccharide biosynthesis</keyword>
<dbReference type="OrthoDB" id="9789797at2"/>
<evidence type="ECO:0000256" key="4">
    <source>
        <dbReference type="ARBA" id="ARBA00022679"/>
    </source>
</evidence>
<dbReference type="InterPro" id="IPR007507">
    <property type="entry name" value="Glycos_transf_N"/>
</dbReference>
<evidence type="ECO:0000256" key="9">
    <source>
        <dbReference type="RuleBase" id="RU365103"/>
    </source>
</evidence>
<evidence type="ECO:0000256" key="2">
    <source>
        <dbReference type="ARBA" id="ARBA00012621"/>
    </source>
</evidence>
<dbReference type="EMBL" id="CP036316">
    <property type="protein sequence ID" value="QDT65970.1"/>
    <property type="molecule type" value="Genomic_DNA"/>
</dbReference>
<reference evidence="11 12" key="1">
    <citation type="submission" date="2019-02" db="EMBL/GenBank/DDBJ databases">
        <title>Deep-cultivation of Planctomycetes and their phenomic and genomic characterization uncovers novel biology.</title>
        <authorList>
            <person name="Wiegand S."/>
            <person name="Jogler M."/>
            <person name="Boedeker C."/>
            <person name="Pinto D."/>
            <person name="Vollmers J."/>
            <person name="Rivas-Marin E."/>
            <person name="Kohn T."/>
            <person name="Peeters S.H."/>
            <person name="Heuer A."/>
            <person name="Rast P."/>
            <person name="Oberbeckmann S."/>
            <person name="Bunk B."/>
            <person name="Jeske O."/>
            <person name="Meyerdierks A."/>
            <person name="Storesund J.E."/>
            <person name="Kallscheuer N."/>
            <person name="Luecker S."/>
            <person name="Lage O.M."/>
            <person name="Pohl T."/>
            <person name="Merkel B.J."/>
            <person name="Hornburger P."/>
            <person name="Mueller R.-W."/>
            <person name="Bruemmer F."/>
            <person name="Labrenz M."/>
            <person name="Spormann A.M."/>
            <person name="Op den Camp H."/>
            <person name="Overmann J."/>
            <person name="Amann R."/>
            <person name="Jetten M.S.M."/>
            <person name="Mascher T."/>
            <person name="Medema M.H."/>
            <person name="Devos D.P."/>
            <person name="Kaster A.-K."/>
            <person name="Ovreas L."/>
            <person name="Rohde M."/>
            <person name="Galperin M.Y."/>
            <person name="Jogler C."/>
        </authorList>
    </citation>
    <scope>NUCLEOTIDE SEQUENCE [LARGE SCALE GENOMIC DNA]</scope>
    <source>
        <strain evidence="11 12">V22</strain>
    </source>
</reference>
<protein>
    <recommendedName>
        <fullName evidence="3 9">3-deoxy-D-manno-octulosonic acid transferase</fullName>
        <shortName evidence="9">Kdo transferase</shortName>
        <ecNumber evidence="2 9">2.4.99.12</ecNumber>
    </recommendedName>
    <alternativeName>
        <fullName evidence="5 9">Lipid IV(A) 3-deoxy-D-manno-octulosonic acid transferase</fullName>
    </alternativeName>
</protein>
<evidence type="ECO:0000256" key="8">
    <source>
        <dbReference type="PIRSR" id="PIRSR639901-2"/>
    </source>
</evidence>
<accession>A0A517TC87</accession>
<evidence type="ECO:0000256" key="5">
    <source>
        <dbReference type="ARBA" id="ARBA00031445"/>
    </source>
</evidence>
<feature type="site" description="Transition state stabilizer" evidence="8">
    <location>
        <position position="208"/>
    </location>
</feature>
<comment type="pathway">
    <text evidence="1 9">Bacterial outer membrane biogenesis; LPS core biosynthesis.</text>
</comment>
<keyword evidence="11" id="KW-0328">Glycosyltransferase</keyword>
<organism evidence="11 12">
    <name type="scientific">Calycomorphotria hydatis</name>
    <dbReference type="NCBI Taxonomy" id="2528027"/>
    <lineage>
        <taxon>Bacteria</taxon>
        <taxon>Pseudomonadati</taxon>
        <taxon>Planctomycetota</taxon>
        <taxon>Planctomycetia</taxon>
        <taxon>Planctomycetales</taxon>
        <taxon>Planctomycetaceae</taxon>
        <taxon>Calycomorphotria</taxon>
    </lineage>
</organism>
<comment type="function">
    <text evidence="9">Involved in lipopolysaccharide (LPS) biosynthesis. Catalyzes the transfer of 3-deoxy-D-manno-octulosonate (Kdo) residue(s) from CMP-Kdo to lipid IV(A), the tetraacyldisaccharide-1,4'-bisphosphate precursor of lipid A.</text>
</comment>
<dbReference type="SUPFAM" id="SSF53756">
    <property type="entry name" value="UDP-Glycosyltransferase/glycogen phosphorylase"/>
    <property type="match status" value="1"/>
</dbReference>
<name>A0A517TC87_9PLAN</name>
<dbReference type="Gene3D" id="3.40.50.2000">
    <property type="entry name" value="Glycogen Phosphorylase B"/>
    <property type="match status" value="1"/>
</dbReference>
<feature type="site" description="Transition state stabilizer" evidence="8">
    <location>
        <position position="130"/>
    </location>
</feature>
<sequence length="433" mass="48673">MARLLDIAYVLFLTLISPVLFWRAWRYGKYRQGWGEKLFGRVPVRTSNRPCCWIHAVSVGEVLLMTDLVERLRNERPELEFVITSTTVTGRDVAREKFPNDLVCFAPLDFSWAVTETITRLRPSMLLLAELELWPNMIRIPAANGIPVSVINARLGEKSFRGYRRLKPIFKPLMKKLSCVAAQTKDYADRFVELGVPTERVHVTGSLKFDRVITNRSNPLTEELRQAFRISDDELVWVAGSTTAPEEHVILRAYQKLRESFPHLRLLLVPRHRERFDEVAGLILKMGFDLSRRSSNFYSQENESPVLLLDTLGELSACWGLADYAFVGGSLPGVGRGGQNMLEPAAFGVPTIIGPETWNFKDVVEQLMAADAAPVVRNDSEIVTQLSKWITTPDNAKAIGNRAADVVASGRGATDKTLSLLIQPQSHETRRAA</sequence>
<keyword evidence="9" id="KW-1003">Cell membrane</keyword>